<dbReference type="Proteomes" id="UP000604273">
    <property type="component" value="Unassembled WGS sequence"/>
</dbReference>
<name>A0A8H4WRV4_9HYPO</name>
<sequence length="133" mass="14707">MIFRDKIQCQKHSCGEHGVPEAYGCTSSEAVRRPFQDKIHECPFGDDFVPSEEADRCGVFFHDNLHSHVAAHMEEFALLLIQMLPTDGETGTRDVASVILIGDDGNAKLRGSMCSITDDDELNFLDTAGDYQA</sequence>
<protein>
    <submittedName>
        <fullName evidence="1">Uncharacterized protein</fullName>
    </submittedName>
</protein>
<dbReference type="OrthoDB" id="20872at2759"/>
<reference evidence="1" key="1">
    <citation type="journal article" date="2020" name="BMC Genomics">
        <title>Correction to: Identification and distribution of gene clusters required for synthesis of sphingolipid metabolism inhibitors in diverse species of the filamentous fungus Fusarium.</title>
        <authorList>
            <person name="Kim H.S."/>
            <person name="Lohmar J.M."/>
            <person name="Busman M."/>
            <person name="Brown D.W."/>
            <person name="Naumann T.A."/>
            <person name="Divon H.H."/>
            <person name="Lysoe E."/>
            <person name="Uhlig S."/>
            <person name="Proctor R.H."/>
        </authorList>
    </citation>
    <scope>NUCLEOTIDE SEQUENCE</scope>
    <source>
        <strain evidence="1">NRRL 45417</strain>
    </source>
</reference>
<evidence type="ECO:0000313" key="2">
    <source>
        <dbReference type="Proteomes" id="UP000604273"/>
    </source>
</evidence>
<organism evidence="1 2">
    <name type="scientific">Fusarium gaditjirri</name>
    <dbReference type="NCBI Taxonomy" id="282569"/>
    <lineage>
        <taxon>Eukaryota</taxon>
        <taxon>Fungi</taxon>
        <taxon>Dikarya</taxon>
        <taxon>Ascomycota</taxon>
        <taxon>Pezizomycotina</taxon>
        <taxon>Sordariomycetes</taxon>
        <taxon>Hypocreomycetidae</taxon>
        <taxon>Hypocreales</taxon>
        <taxon>Nectriaceae</taxon>
        <taxon>Fusarium</taxon>
        <taxon>Fusarium nisikadoi species complex</taxon>
    </lineage>
</organism>
<evidence type="ECO:0000313" key="1">
    <source>
        <dbReference type="EMBL" id="KAF4948002.1"/>
    </source>
</evidence>
<accession>A0A8H4WRV4</accession>
<dbReference type="EMBL" id="JABFAI010000273">
    <property type="protein sequence ID" value="KAF4948002.1"/>
    <property type="molecule type" value="Genomic_DNA"/>
</dbReference>
<dbReference type="AlphaFoldDB" id="A0A8H4WRV4"/>
<proteinExistence type="predicted"/>
<gene>
    <name evidence="1" type="ORF">FGADI_9997</name>
</gene>
<reference evidence="1" key="2">
    <citation type="submission" date="2020-05" db="EMBL/GenBank/DDBJ databases">
        <authorList>
            <person name="Kim H.-S."/>
            <person name="Proctor R.H."/>
            <person name="Brown D.W."/>
        </authorList>
    </citation>
    <scope>NUCLEOTIDE SEQUENCE</scope>
    <source>
        <strain evidence="1">NRRL 45417</strain>
    </source>
</reference>
<comment type="caution">
    <text evidence="1">The sequence shown here is derived from an EMBL/GenBank/DDBJ whole genome shotgun (WGS) entry which is preliminary data.</text>
</comment>
<keyword evidence="2" id="KW-1185">Reference proteome</keyword>